<dbReference type="RefSeq" id="WP_015453413.1">
    <property type="nucleotide sequence ID" value="NC_020555.1"/>
</dbReference>
<dbReference type="InterPro" id="IPR029044">
    <property type="entry name" value="Nucleotide-diphossugar_trans"/>
</dbReference>
<evidence type="ECO:0000313" key="1">
    <source>
        <dbReference type="EMBL" id="BAM32086.1"/>
    </source>
</evidence>
<keyword evidence="1" id="KW-0328">Glycosyltransferase</keyword>
<gene>
    <name evidence="1" type="primary">cpsJ</name>
    <name evidence="1" type="ORF">HCBAA847_0848</name>
</gene>
<proteinExistence type="predicted"/>
<dbReference type="EMBL" id="AP012492">
    <property type="protein sequence ID" value="BAM32086.1"/>
    <property type="molecule type" value="Genomic_DNA"/>
</dbReference>
<accession>A0AAI8MMQ9</accession>
<protein>
    <submittedName>
        <fullName evidence="1">Glycosyl transferase</fullName>
        <ecNumber evidence="1">2.4.1.-</ecNumber>
    </submittedName>
</protein>
<evidence type="ECO:0000313" key="2">
    <source>
        <dbReference type="Proteomes" id="UP000006036"/>
    </source>
</evidence>
<name>A0AAI8MMQ9_9HELI</name>
<dbReference type="EC" id="2.4.1.-" evidence="1"/>
<keyword evidence="1" id="KW-0808">Transferase</keyword>
<dbReference type="AlphaFoldDB" id="A0AAI8MMQ9"/>
<sequence length="311" mass="35647">MGGGYKLNSLSKPLDYSIYSCIIFSHSPTPPKQVEYIHFVDSDDMLSVDCIEQCIENIGECDIIWHDTKYIYEDGISPSPYEQSILEWLKLDSKAIEKPLNASEIWANIEGFSCVCGGVFHISLCEKLRFAPQIQSEDALFGMLLFAKAKAIKILPNPLYIYRLRADSTSDHTLKQDSTLKPYPPYLAEIAYTFANSYKIKHYHFAYSCTYICLGLLAYIESLDDSQLALKNKLIEFLQVRAVYAFGAVSFESDPKYVRPLLKPLEPYMQKVSKANKIAYFMPRIFKILKWINGKRKRVRIGKIQNSQILP</sequence>
<dbReference type="KEGG" id="hcb:HCBAA847_0848"/>
<dbReference type="Proteomes" id="UP000006036">
    <property type="component" value="Chromosome 1"/>
</dbReference>
<dbReference type="SUPFAM" id="SSF53448">
    <property type="entry name" value="Nucleotide-diphospho-sugar transferases"/>
    <property type="match status" value="1"/>
</dbReference>
<dbReference type="Gene3D" id="3.90.550.10">
    <property type="entry name" value="Spore Coat Polysaccharide Biosynthesis Protein SpsA, Chain A"/>
    <property type="match status" value="1"/>
</dbReference>
<reference evidence="1 2" key="1">
    <citation type="journal article" date="2012" name="J. Bacteriol.">
        <title>Complete Genome Sequence of Helicobacter cinaedi Type Strain ATCC BAA-847.</title>
        <authorList>
            <person name="Miyoshi-Akiyama T."/>
            <person name="Takeshita N."/>
            <person name="Ohmagari N."/>
            <person name="Kirikae T."/>
        </authorList>
    </citation>
    <scope>NUCLEOTIDE SEQUENCE [LARGE SCALE GENOMIC DNA]</scope>
    <source>
        <strain evidence="1 2">ATCC BAA-847</strain>
    </source>
</reference>
<dbReference type="GO" id="GO:0016757">
    <property type="term" value="F:glycosyltransferase activity"/>
    <property type="evidence" value="ECO:0007669"/>
    <property type="project" value="UniProtKB-KW"/>
</dbReference>
<organism evidence="1 2">
    <name type="scientific">Helicobacter cinaedi CCUG 18818 = ATCC BAA-847</name>
    <dbReference type="NCBI Taxonomy" id="537971"/>
    <lineage>
        <taxon>Bacteria</taxon>
        <taxon>Pseudomonadati</taxon>
        <taxon>Campylobacterota</taxon>
        <taxon>Epsilonproteobacteria</taxon>
        <taxon>Campylobacterales</taxon>
        <taxon>Helicobacteraceae</taxon>
        <taxon>Helicobacter</taxon>
    </lineage>
</organism>